<accession>A0ABX2V960</accession>
<organism evidence="1 2">
    <name type="scientific">Exiguobacterium undae</name>
    <dbReference type="NCBI Taxonomy" id="169177"/>
    <lineage>
        <taxon>Bacteria</taxon>
        <taxon>Bacillati</taxon>
        <taxon>Bacillota</taxon>
        <taxon>Bacilli</taxon>
        <taxon>Bacillales</taxon>
        <taxon>Bacillales Family XII. Incertae Sedis</taxon>
        <taxon>Exiguobacterium</taxon>
    </lineage>
</organism>
<comment type="caution">
    <text evidence="1">The sequence shown here is derived from an EMBL/GenBank/DDBJ whole genome shotgun (WGS) entry which is preliminary data.</text>
</comment>
<evidence type="ECO:0000313" key="1">
    <source>
        <dbReference type="EMBL" id="OAN14384.1"/>
    </source>
</evidence>
<keyword evidence="2" id="KW-1185">Reference proteome</keyword>
<name>A0ABX2V960_9BACL</name>
<sequence length="185" mass="20829">MKLLKVLLMTLILATSLFIIGESRMLTLEGFAEPFDTTTLYSNPKKSEKQMIADIYAAAERNQVEVFTYEETPNGSFSSTKTIYGTSGVEKRLAKQQIRSGTYDSVFLGDITFRFKPLREHPRLAYTPNFYGIGSSAAVKAFKMDLIDTYAGNHPQLGYNEQAERNRVLGIWSLVVIITVLMTFT</sequence>
<gene>
    <name evidence="1" type="ORF">A3783_00220</name>
</gene>
<evidence type="ECO:0000313" key="2">
    <source>
        <dbReference type="Proteomes" id="UP000078447"/>
    </source>
</evidence>
<reference evidence="1 2" key="1">
    <citation type="submission" date="2016-03" db="EMBL/GenBank/DDBJ databases">
        <authorList>
            <person name="Cho S.-Y."/>
            <person name="Lim S."/>
            <person name="Kim H."/>
            <person name="Soh E.H."/>
            <person name="Moon J.S."/>
        </authorList>
    </citation>
    <scope>NUCLEOTIDE SEQUENCE [LARGE SCALE GENOMIC DNA]</scope>
    <source>
        <strain evidence="1 2">KCTC 3810</strain>
    </source>
</reference>
<dbReference type="Proteomes" id="UP000078447">
    <property type="component" value="Unassembled WGS sequence"/>
</dbReference>
<proteinExistence type="predicted"/>
<protein>
    <submittedName>
        <fullName evidence="1">Uncharacterized protein</fullName>
    </submittedName>
</protein>
<dbReference type="RefSeq" id="WP_028105633.1">
    <property type="nucleotide sequence ID" value="NZ_LVVL01000001.1"/>
</dbReference>
<dbReference type="EMBL" id="LVVL01000001">
    <property type="protein sequence ID" value="OAN14384.1"/>
    <property type="molecule type" value="Genomic_DNA"/>
</dbReference>